<evidence type="ECO:0000313" key="4">
    <source>
        <dbReference type="Proteomes" id="UP000193100"/>
    </source>
</evidence>
<dbReference type="InterPro" id="IPR011042">
    <property type="entry name" value="6-blade_b-propeller_TolB-like"/>
</dbReference>
<reference evidence="3 4" key="1">
    <citation type="submission" date="2017-04" db="EMBL/GenBank/DDBJ databases">
        <title>Genome Sequence of Marinobacter salarius strain SMR5 Isolated from a culture of the Diatom Skeletonema marinoi.</title>
        <authorList>
            <person name="Topel M."/>
            <person name="Pinder M.I.M."/>
            <person name="Johansson O.N."/>
            <person name="Kourtchenko O."/>
            <person name="Godhe A."/>
            <person name="Clarke A.K."/>
        </authorList>
    </citation>
    <scope>NUCLEOTIDE SEQUENCE [LARGE SCALE GENOMIC DNA]</scope>
    <source>
        <strain evidence="3 4">SMR5</strain>
    </source>
</reference>
<dbReference type="EC" id="1.1.5.-" evidence="3"/>
<dbReference type="AlphaFoldDB" id="A0A1W6KAY6"/>
<gene>
    <name evidence="3" type="primary">yliI</name>
    <name evidence="3" type="ORF">MARSALSMR5_02537</name>
</gene>
<feature type="transmembrane region" description="Helical" evidence="1">
    <location>
        <begin position="92"/>
        <end position="110"/>
    </location>
</feature>
<evidence type="ECO:0000256" key="1">
    <source>
        <dbReference type="SAM" id="Phobius"/>
    </source>
</evidence>
<keyword evidence="1" id="KW-1133">Transmembrane helix</keyword>
<dbReference type="InterPro" id="IPR012938">
    <property type="entry name" value="Glc/Sorbosone_DH"/>
</dbReference>
<dbReference type="Pfam" id="PF07995">
    <property type="entry name" value="GSDH"/>
    <property type="match status" value="1"/>
</dbReference>
<dbReference type="RefSeq" id="WP_085681021.1">
    <property type="nucleotide sequence ID" value="NZ_CP020931.1"/>
</dbReference>
<dbReference type="Proteomes" id="UP000193100">
    <property type="component" value="Chromosome"/>
</dbReference>
<dbReference type="Gene3D" id="2.120.10.30">
    <property type="entry name" value="TolB, C-terminal domain"/>
    <property type="match status" value="1"/>
</dbReference>
<dbReference type="PANTHER" id="PTHR19328:SF75">
    <property type="entry name" value="ALDOSE SUGAR DEHYDROGENASE YLII"/>
    <property type="match status" value="1"/>
</dbReference>
<dbReference type="GeneID" id="77256474"/>
<feature type="transmembrane region" description="Helical" evidence="1">
    <location>
        <begin position="63"/>
        <end position="85"/>
    </location>
</feature>
<feature type="transmembrane region" description="Helical" evidence="1">
    <location>
        <begin position="155"/>
        <end position="173"/>
    </location>
</feature>
<dbReference type="GO" id="GO:0016491">
    <property type="term" value="F:oxidoreductase activity"/>
    <property type="evidence" value="ECO:0007669"/>
    <property type="project" value="UniProtKB-KW"/>
</dbReference>
<dbReference type="EMBL" id="CP020931">
    <property type="protein sequence ID" value="ARM84598.1"/>
    <property type="molecule type" value="Genomic_DNA"/>
</dbReference>
<proteinExistence type="predicted"/>
<feature type="transmembrane region" description="Helical" evidence="1">
    <location>
        <begin position="130"/>
        <end position="148"/>
    </location>
</feature>
<feature type="domain" description="Glucose/Sorbosone dehydrogenase" evidence="2">
    <location>
        <begin position="195"/>
        <end position="523"/>
    </location>
</feature>
<dbReference type="InterPro" id="IPR011041">
    <property type="entry name" value="Quinoprot_gluc/sorb_DH_b-prop"/>
</dbReference>
<keyword evidence="3" id="KW-0560">Oxidoreductase</keyword>
<name>A0A1W6KAY6_9GAMM</name>
<keyword evidence="1" id="KW-0812">Transmembrane</keyword>
<sequence>MAALVGWRRVVLAFIVALIVGSVLGSLVQTQFNLQALEGLGVEISMATRLQTTVQDLLNFAPLYAILFGLSFLFSQGAASLVARLTGQSGRLWLCPLAAAVGLWATLRIVDALAPMPTLIAATRDMGGLLAMLVTAALSGLLFAVLVSRLPRKNGNASAVPVAMLLMVAGAVLPESDAIADEATDYTIETVASGLEHPWSMAFLPDGRMLVTERPGRLRMLTANGDLMPEPLDGVPEVFASGQAGLFDVLPARDFEDSRQIYLSYACGTMDANHTCLARGQLGEQGLENVSELFRVRPAKKGSAHYGGRMVWLPDDTLVLTLGDGFDYREQAQRRQNHIGSIVRLNPDGSVPDDNPFAGHDTYQGEIYSYGHRNVQGLAYDSEQGRLIAHEHGPRGGDEINVIRPGANYGWPVTTHGLDYTGARVTPFEEREGVEAPLLHWTPSIAPSGMTVYTGDLFPQWQGDLLVGGLVTRQVHRVRLAGGEATEVGTLFGELGERIRALVTGPDGSVYLLTDNADGRVLKVTPD</sequence>
<evidence type="ECO:0000313" key="3">
    <source>
        <dbReference type="EMBL" id="ARM84598.1"/>
    </source>
</evidence>
<keyword evidence="1" id="KW-0472">Membrane</keyword>
<organism evidence="3 4">
    <name type="scientific">Marinobacter salarius</name>
    <dbReference type="NCBI Taxonomy" id="1420917"/>
    <lineage>
        <taxon>Bacteria</taxon>
        <taxon>Pseudomonadati</taxon>
        <taxon>Pseudomonadota</taxon>
        <taxon>Gammaproteobacteria</taxon>
        <taxon>Pseudomonadales</taxon>
        <taxon>Marinobacteraceae</taxon>
        <taxon>Marinobacter</taxon>
    </lineage>
</organism>
<evidence type="ECO:0000259" key="2">
    <source>
        <dbReference type="Pfam" id="PF07995"/>
    </source>
</evidence>
<accession>A0A1W6KAY6</accession>
<dbReference type="PANTHER" id="PTHR19328">
    <property type="entry name" value="HEDGEHOG-INTERACTING PROTEIN"/>
    <property type="match status" value="1"/>
</dbReference>
<dbReference type="SUPFAM" id="SSF50952">
    <property type="entry name" value="Soluble quinoprotein glucose dehydrogenase"/>
    <property type="match status" value="1"/>
</dbReference>
<protein>
    <submittedName>
        <fullName evidence="3">Soluble aldose sugar dehydrogenase YliI</fullName>
        <ecNumber evidence="3">1.1.5.-</ecNumber>
    </submittedName>
</protein>